<keyword evidence="4" id="KW-1185">Reference proteome</keyword>
<dbReference type="EMBL" id="CP031310">
    <property type="protein sequence ID" value="QCC51454.1"/>
    <property type="molecule type" value="Genomic_DNA"/>
</dbReference>
<dbReference type="InterPro" id="IPR001375">
    <property type="entry name" value="Peptidase_S9_cat"/>
</dbReference>
<name>A0A4D6HBI5_9EURY</name>
<accession>A0A4D6HBI5</accession>
<feature type="domain" description="Peptidase S9 prolyl oligopeptidase catalytic" evidence="2">
    <location>
        <begin position="396"/>
        <end position="595"/>
    </location>
</feature>
<dbReference type="AlphaFoldDB" id="A0A4D6HBI5"/>
<gene>
    <name evidence="3" type="ORF">DV733_09475</name>
</gene>
<dbReference type="Proteomes" id="UP000296706">
    <property type="component" value="Chromosome"/>
</dbReference>
<dbReference type="GO" id="GO:0006508">
    <property type="term" value="P:proteolysis"/>
    <property type="evidence" value="ECO:0007669"/>
    <property type="project" value="InterPro"/>
</dbReference>
<dbReference type="Pfam" id="PF00326">
    <property type="entry name" value="Peptidase_S9"/>
    <property type="match status" value="1"/>
</dbReference>
<evidence type="ECO:0000259" key="2">
    <source>
        <dbReference type="Pfam" id="PF00326"/>
    </source>
</evidence>
<evidence type="ECO:0000313" key="4">
    <source>
        <dbReference type="Proteomes" id="UP000296706"/>
    </source>
</evidence>
<keyword evidence="1" id="KW-0378">Hydrolase</keyword>
<dbReference type="STRING" id="1457250.GCA_000755225_01007"/>
<organism evidence="3 4">
    <name type="scientific">Halapricum salinum</name>
    <dbReference type="NCBI Taxonomy" id="1457250"/>
    <lineage>
        <taxon>Archaea</taxon>
        <taxon>Methanobacteriati</taxon>
        <taxon>Methanobacteriota</taxon>
        <taxon>Stenosarchaea group</taxon>
        <taxon>Halobacteria</taxon>
        <taxon>Halobacteriales</taxon>
        <taxon>Haloarculaceae</taxon>
        <taxon>Halapricum</taxon>
    </lineage>
</organism>
<dbReference type="PANTHER" id="PTHR42776">
    <property type="entry name" value="SERINE PEPTIDASE S9 FAMILY MEMBER"/>
    <property type="match status" value="1"/>
</dbReference>
<dbReference type="GO" id="GO:0004252">
    <property type="term" value="F:serine-type endopeptidase activity"/>
    <property type="evidence" value="ECO:0007669"/>
    <property type="project" value="TreeGrafter"/>
</dbReference>
<dbReference type="SUPFAM" id="SSF53474">
    <property type="entry name" value="alpha/beta-Hydrolases"/>
    <property type="match status" value="1"/>
</dbReference>
<proteinExistence type="predicted"/>
<dbReference type="PANTHER" id="PTHR42776:SF27">
    <property type="entry name" value="DIPEPTIDYL PEPTIDASE FAMILY MEMBER 6"/>
    <property type="match status" value="1"/>
</dbReference>
<dbReference type="Gene3D" id="2.120.10.30">
    <property type="entry name" value="TolB, C-terminal domain"/>
    <property type="match status" value="1"/>
</dbReference>
<evidence type="ECO:0000256" key="1">
    <source>
        <dbReference type="ARBA" id="ARBA00022801"/>
    </source>
</evidence>
<reference evidence="3 4" key="1">
    <citation type="journal article" date="2019" name="Nat. Commun.">
        <title>A new type of DNA phosphorothioation-based antiviral system in archaea.</title>
        <authorList>
            <person name="Xiong L."/>
            <person name="Liu S."/>
            <person name="Chen S."/>
            <person name="Xiao Y."/>
            <person name="Zhu B."/>
            <person name="Gao Y."/>
            <person name="Zhang Y."/>
            <person name="Chen B."/>
            <person name="Luo J."/>
            <person name="Deng Z."/>
            <person name="Chen X."/>
            <person name="Wang L."/>
            <person name="Chen S."/>
        </authorList>
    </citation>
    <scope>NUCLEOTIDE SEQUENCE [LARGE SCALE GENOMIC DNA]</scope>
    <source>
        <strain evidence="3 4">CBA1105</strain>
    </source>
</reference>
<dbReference type="SUPFAM" id="SSF82171">
    <property type="entry name" value="DPP6 N-terminal domain-like"/>
    <property type="match status" value="1"/>
</dbReference>
<dbReference type="Gene3D" id="3.40.50.1820">
    <property type="entry name" value="alpha/beta hydrolase"/>
    <property type="match status" value="1"/>
</dbReference>
<evidence type="ECO:0000313" key="3">
    <source>
        <dbReference type="EMBL" id="QCC51454.1"/>
    </source>
</evidence>
<protein>
    <submittedName>
        <fullName evidence="3">S9 family peptidase</fullName>
    </submittedName>
</protein>
<dbReference type="InterPro" id="IPR011042">
    <property type="entry name" value="6-blade_b-propeller_TolB-like"/>
</dbReference>
<dbReference type="InterPro" id="IPR029058">
    <property type="entry name" value="AB_hydrolase_fold"/>
</dbReference>
<dbReference type="KEGG" id="hsn:DV733_09475"/>
<sequence length="595" mass="64685">MVPTGSQVIVVVSSILKSVTCVVLSCMPESIAQYIEQVAGTHRPRGHTVLPDGTVVVAVYRDGAYELWTPDGCLTDTDEDVVSPRWDSSREVLLALRDEEGAERYDLVEVDPETGAVTPILADEFLVTNPQSQPAKGEKIAFVSNRDQSLDLYTVDRDAGGVVKHSETAESVRGYAWAPDGKQLVYQAGLIDGAALRLVDLRAGTDEVLFDEPESEQSLAYIDGGRGAWSDTGIVFTTNHATGYREIAVGDTDGSYDVAFTNERDKYDPRWTATGDIAFVESRGGNRVLRRFNGSDVTTLEDHGMNIDLTATADGVSYVHLCTATAGDIRRNGAVLREDEQVTFPTATPQEVTYDTRDGVEIAARLYTPAEQADAAIVFPHGGPPAQHYNWLNPVPQALVYAGFEVLAPDYRGSIGYGRAFRKASDGDLGGCDLDDVVAGAEFLRARGHDSVGIAGMSYGGYLTLMGVGATDAFDAGASICGVVNWETAAENARQFLGDYLIRKLGGTPAENPDLYRERSPIHYVAEIQDPLFIVQGRNDPRVPEGQAEELVSSLRDRDIPHEYLLFEDEGHEITCTENRVKMGNQLVSFFDAHL</sequence>